<dbReference type="Gene3D" id="1.20.140.10">
    <property type="entry name" value="Butyryl-CoA Dehydrogenase, subunit A, domain 3"/>
    <property type="match status" value="1"/>
</dbReference>
<organism evidence="1 2">
    <name type="scientific">Hucho hucho</name>
    <name type="common">huchen</name>
    <dbReference type="NCBI Taxonomy" id="62062"/>
    <lineage>
        <taxon>Eukaryota</taxon>
        <taxon>Metazoa</taxon>
        <taxon>Chordata</taxon>
        <taxon>Craniata</taxon>
        <taxon>Vertebrata</taxon>
        <taxon>Euteleostomi</taxon>
        <taxon>Actinopterygii</taxon>
        <taxon>Neopterygii</taxon>
        <taxon>Teleostei</taxon>
        <taxon>Protacanthopterygii</taxon>
        <taxon>Salmoniformes</taxon>
        <taxon>Salmonidae</taxon>
        <taxon>Salmoninae</taxon>
        <taxon>Hucho</taxon>
    </lineage>
</organism>
<dbReference type="GeneTree" id="ENSGT01010000225083"/>
<reference evidence="2" key="1">
    <citation type="submission" date="2018-06" db="EMBL/GenBank/DDBJ databases">
        <title>Genome assembly of Danube salmon.</title>
        <authorList>
            <person name="Macqueen D.J."/>
            <person name="Gundappa M.K."/>
        </authorList>
    </citation>
    <scope>NUCLEOTIDE SEQUENCE [LARGE SCALE GENOMIC DNA]</scope>
</reference>
<keyword evidence="2" id="KW-1185">Reference proteome</keyword>
<dbReference type="Ensembl" id="ENSHHUT00000010939.1">
    <property type="protein sequence ID" value="ENSHHUP00000010602.1"/>
    <property type="gene ID" value="ENSHHUG00000006475.1"/>
</dbReference>
<name>A0A4W5K405_9TELE</name>
<reference evidence="1" key="2">
    <citation type="submission" date="2025-08" db="UniProtKB">
        <authorList>
            <consortium name="Ensembl"/>
        </authorList>
    </citation>
    <scope>IDENTIFICATION</scope>
</reference>
<evidence type="ECO:0000313" key="1">
    <source>
        <dbReference type="Ensembl" id="ENSHHUP00000010602.1"/>
    </source>
</evidence>
<accession>A0A4W5K405</accession>
<proteinExistence type="predicted"/>
<reference evidence="1" key="3">
    <citation type="submission" date="2025-09" db="UniProtKB">
        <authorList>
            <consortium name="Ensembl"/>
        </authorList>
    </citation>
    <scope>IDENTIFICATION</scope>
</reference>
<protein>
    <submittedName>
        <fullName evidence="1">Uncharacterized protein</fullName>
    </submittedName>
</protein>
<evidence type="ECO:0000313" key="2">
    <source>
        <dbReference type="Proteomes" id="UP000314982"/>
    </source>
</evidence>
<sequence>MYIALTGMQYAGKILTGKIKEMKKGNVGVALEMLGRKLGDALGRKVDLGLTGTDGVVHPGLADSAKKLEQNVAQFGATVENLLYRYGKVRYSLDKFHILLLQPEFKIDERKTILPHLHILPPNDKVKTCF</sequence>
<dbReference type="Proteomes" id="UP000314982">
    <property type="component" value="Unassembled WGS sequence"/>
</dbReference>
<dbReference type="AlphaFoldDB" id="A0A4W5K405"/>